<evidence type="ECO:0000313" key="2">
    <source>
        <dbReference type="EMBL" id="OGL97733.1"/>
    </source>
</evidence>
<feature type="region of interest" description="Disordered" evidence="1">
    <location>
        <begin position="113"/>
        <end position="165"/>
    </location>
</feature>
<organism evidence="2 3">
    <name type="scientific">Candidatus Uhrbacteria bacterium RIFOXYB2_FULL_57_15</name>
    <dbReference type="NCBI Taxonomy" id="1802422"/>
    <lineage>
        <taxon>Bacteria</taxon>
        <taxon>Candidatus Uhriibacteriota</taxon>
    </lineage>
</organism>
<feature type="compositionally biased region" description="Basic and acidic residues" evidence="1">
    <location>
        <begin position="148"/>
        <end position="157"/>
    </location>
</feature>
<comment type="caution">
    <text evidence="2">The sequence shown here is derived from an EMBL/GenBank/DDBJ whole genome shotgun (WGS) entry which is preliminary data.</text>
</comment>
<gene>
    <name evidence="2" type="ORF">A2304_00515</name>
</gene>
<accession>A0A1F7W4I3</accession>
<dbReference type="AlphaFoldDB" id="A0A1F7W4I3"/>
<evidence type="ECO:0000313" key="3">
    <source>
        <dbReference type="Proteomes" id="UP000176501"/>
    </source>
</evidence>
<dbReference type="Proteomes" id="UP000176501">
    <property type="component" value="Unassembled WGS sequence"/>
</dbReference>
<protein>
    <submittedName>
        <fullName evidence="2">Uncharacterized protein</fullName>
    </submittedName>
</protein>
<sequence>MPDEYANLSKEFTMSRNVSVLPSSSTRPVALFDERGQITAMGLKAVAALQAAGLQVSEITEAEAVEVVHRATRPVANVEIVEHTVSTIALVAATVEAVAAPVVVDAARFPPPAHGKYANAPVSPRRWGPKAKVVVAPPPTPLPSRPLTKGEMEDRLRRWTSGGRR</sequence>
<name>A0A1F7W4I3_9BACT</name>
<proteinExistence type="predicted"/>
<reference evidence="2 3" key="1">
    <citation type="journal article" date="2016" name="Nat. Commun.">
        <title>Thousands of microbial genomes shed light on interconnected biogeochemical processes in an aquifer system.</title>
        <authorList>
            <person name="Anantharaman K."/>
            <person name="Brown C.T."/>
            <person name="Hug L.A."/>
            <person name="Sharon I."/>
            <person name="Castelle C.J."/>
            <person name="Probst A.J."/>
            <person name="Thomas B.C."/>
            <person name="Singh A."/>
            <person name="Wilkins M.J."/>
            <person name="Karaoz U."/>
            <person name="Brodie E.L."/>
            <person name="Williams K.H."/>
            <person name="Hubbard S.S."/>
            <person name="Banfield J.F."/>
        </authorList>
    </citation>
    <scope>NUCLEOTIDE SEQUENCE [LARGE SCALE GENOMIC DNA]</scope>
</reference>
<evidence type="ECO:0000256" key="1">
    <source>
        <dbReference type="SAM" id="MobiDB-lite"/>
    </source>
</evidence>
<dbReference type="EMBL" id="MGFE01000030">
    <property type="protein sequence ID" value="OGL97733.1"/>
    <property type="molecule type" value="Genomic_DNA"/>
</dbReference>